<name>A0A0U3G6G2_9MICC</name>
<organism evidence="1 2">
    <name type="scientific">Arthrobacter alpinus</name>
    <dbReference type="NCBI Taxonomy" id="656366"/>
    <lineage>
        <taxon>Bacteria</taxon>
        <taxon>Bacillati</taxon>
        <taxon>Actinomycetota</taxon>
        <taxon>Actinomycetes</taxon>
        <taxon>Micrococcales</taxon>
        <taxon>Micrococcaceae</taxon>
        <taxon>Arthrobacter</taxon>
    </lineage>
</organism>
<proteinExistence type="predicted"/>
<dbReference type="AlphaFoldDB" id="A0A0U3G6G2"/>
<dbReference type="Proteomes" id="UP000182725">
    <property type="component" value="Unassembled WGS sequence"/>
</dbReference>
<evidence type="ECO:0000313" key="2">
    <source>
        <dbReference type="Proteomes" id="UP000182725"/>
    </source>
</evidence>
<accession>A0A1H5MJW7</accession>
<sequence>MTSQPDSTSGEPRKLSVRRAPKYVPFMIAGAIIGIMVAAILTLALPPNDQFETSSVFGMFAVLMLAPGVGLGAITALLLDRQSRRRATTLVAQPLPDDESNAEGETA</sequence>
<dbReference type="OrthoDB" id="5125407at2"/>
<evidence type="ECO:0000313" key="1">
    <source>
        <dbReference type="EMBL" id="SEE89685.1"/>
    </source>
</evidence>
<dbReference type="EMBL" id="FNTV01000001">
    <property type="protein sequence ID" value="SEE89685.1"/>
    <property type="molecule type" value="Genomic_DNA"/>
</dbReference>
<dbReference type="KEGG" id="arw:MB46_17250"/>
<gene>
    <name evidence="1" type="ORF">SAMN04489740_2989</name>
</gene>
<accession>A0A0U3G6G2</accession>
<reference evidence="1 2" key="1">
    <citation type="submission" date="2016-10" db="EMBL/GenBank/DDBJ databases">
        <authorList>
            <person name="de Groot N.N."/>
        </authorList>
    </citation>
    <scope>NUCLEOTIDE SEQUENCE [LARGE SCALE GENOMIC DNA]</scope>
    <source>
        <strain evidence="1 2">DSM 22274</strain>
    </source>
</reference>
<dbReference type="eggNOG" id="ENOG5033IUE">
    <property type="taxonomic scope" value="Bacteria"/>
</dbReference>
<dbReference type="RefSeq" id="WP_044577479.1">
    <property type="nucleotide sequence ID" value="NZ_CP013745.1"/>
</dbReference>
<protein>
    <submittedName>
        <fullName evidence="1">Uncharacterized protein</fullName>
    </submittedName>
</protein>